<evidence type="ECO:0000313" key="2">
    <source>
        <dbReference type="EMBL" id="KAJ2904928.1"/>
    </source>
</evidence>
<organism evidence="2 3">
    <name type="scientific">Zalerion maritima</name>
    <dbReference type="NCBI Taxonomy" id="339359"/>
    <lineage>
        <taxon>Eukaryota</taxon>
        <taxon>Fungi</taxon>
        <taxon>Dikarya</taxon>
        <taxon>Ascomycota</taxon>
        <taxon>Pezizomycotina</taxon>
        <taxon>Sordariomycetes</taxon>
        <taxon>Lulworthiomycetidae</taxon>
        <taxon>Lulworthiales</taxon>
        <taxon>Lulworthiaceae</taxon>
        <taxon>Zalerion</taxon>
    </lineage>
</organism>
<dbReference type="Proteomes" id="UP001201980">
    <property type="component" value="Unassembled WGS sequence"/>
</dbReference>
<name>A0AAD5WTV4_9PEZI</name>
<protein>
    <submittedName>
        <fullName evidence="2">Uncharacterized protein</fullName>
    </submittedName>
</protein>
<feature type="compositionally biased region" description="Basic and acidic residues" evidence="1">
    <location>
        <begin position="145"/>
        <end position="158"/>
    </location>
</feature>
<evidence type="ECO:0000256" key="1">
    <source>
        <dbReference type="SAM" id="MobiDB-lite"/>
    </source>
</evidence>
<sequence>MGDYGQHQGCLAYPEQHLNLSFITGSSSRVERMLFNFESLASWSSAPLADILRLANHNSNTTTKGTSTRASGIRCMTNMASRVEVIGSWGRPIWDLTSVVDIAGAAYTVDTKALKEGLKMPYLRGGSDIKPQYENDGYPGEDIGESLKNRGPNRDRADGIVVVGSSSEPQDGEGEQKDSRHDGKNEAYGYF</sequence>
<dbReference type="AlphaFoldDB" id="A0AAD5WTV4"/>
<reference evidence="2" key="1">
    <citation type="submission" date="2022-07" db="EMBL/GenBank/DDBJ databases">
        <title>Draft genome sequence of Zalerion maritima ATCC 34329, a (micro)plastics degrading marine fungus.</title>
        <authorList>
            <person name="Paco A."/>
            <person name="Goncalves M.F.M."/>
            <person name="Rocha-Santos T.A.P."/>
            <person name="Alves A."/>
        </authorList>
    </citation>
    <scope>NUCLEOTIDE SEQUENCE</scope>
    <source>
        <strain evidence="2">ATCC 34329</strain>
    </source>
</reference>
<gene>
    <name evidence="2" type="ORF">MKZ38_006793</name>
</gene>
<feature type="compositionally biased region" description="Basic and acidic residues" evidence="1">
    <location>
        <begin position="174"/>
        <end position="185"/>
    </location>
</feature>
<evidence type="ECO:0000313" key="3">
    <source>
        <dbReference type="Proteomes" id="UP001201980"/>
    </source>
</evidence>
<comment type="caution">
    <text evidence="2">The sequence shown here is derived from an EMBL/GenBank/DDBJ whole genome shotgun (WGS) entry which is preliminary data.</text>
</comment>
<keyword evidence="3" id="KW-1185">Reference proteome</keyword>
<accession>A0AAD5WTV4</accession>
<feature type="region of interest" description="Disordered" evidence="1">
    <location>
        <begin position="125"/>
        <end position="191"/>
    </location>
</feature>
<proteinExistence type="predicted"/>
<dbReference type="EMBL" id="JAKWBI020000041">
    <property type="protein sequence ID" value="KAJ2904928.1"/>
    <property type="molecule type" value="Genomic_DNA"/>
</dbReference>